<feature type="transmembrane region" description="Helical" evidence="1">
    <location>
        <begin position="122"/>
        <end position="140"/>
    </location>
</feature>
<name>A0A6N6J9V0_9RHOB</name>
<dbReference type="Proteomes" id="UP000436822">
    <property type="component" value="Unassembled WGS sequence"/>
</dbReference>
<dbReference type="GO" id="GO:0009273">
    <property type="term" value="P:peptidoglycan-based cell wall biogenesis"/>
    <property type="evidence" value="ECO:0007669"/>
    <property type="project" value="TreeGrafter"/>
</dbReference>
<keyword evidence="2" id="KW-0808">Transferase</keyword>
<gene>
    <name evidence="2" type="ORF">KIN_01070</name>
</gene>
<feature type="transmembrane region" description="Helical" evidence="1">
    <location>
        <begin position="225"/>
        <end position="244"/>
    </location>
</feature>
<dbReference type="RefSeq" id="WP_159804019.1">
    <property type="nucleotide sequence ID" value="NZ_BLJE01000001.1"/>
</dbReference>
<dbReference type="PANTHER" id="PTHR43535">
    <property type="entry name" value="PHOSPHATIDATE CYTIDYLYLTRANSFERASE"/>
    <property type="match status" value="1"/>
</dbReference>
<keyword evidence="3" id="KW-1185">Reference proteome</keyword>
<dbReference type="GO" id="GO:0005886">
    <property type="term" value="C:plasma membrane"/>
    <property type="evidence" value="ECO:0007669"/>
    <property type="project" value="TreeGrafter"/>
</dbReference>
<proteinExistence type="predicted"/>
<dbReference type="PANTHER" id="PTHR43535:SF1">
    <property type="entry name" value="PHOSPHATIDATE CYTIDYLYLTRANSFERASE"/>
    <property type="match status" value="1"/>
</dbReference>
<feature type="transmembrane region" description="Helical" evidence="1">
    <location>
        <begin position="54"/>
        <end position="76"/>
    </location>
</feature>
<keyword evidence="1" id="KW-0812">Transmembrane</keyword>
<feature type="transmembrane region" description="Helical" evidence="1">
    <location>
        <begin position="97"/>
        <end position="116"/>
    </location>
</feature>
<dbReference type="AlphaFoldDB" id="A0A6N6J9V0"/>
<feature type="transmembrane region" description="Helical" evidence="1">
    <location>
        <begin position="183"/>
        <end position="204"/>
    </location>
</feature>
<organism evidence="2 3">
    <name type="scientific">Litoreibacter roseus</name>
    <dbReference type="NCBI Taxonomy" id="2601869"/>
    <lineage>
        <taxon>Bacteria</taxon>
        <taxon>Pseudomonadati</taxon>
        <taxon>Pseudomonadota</taxon>
        <taxon>Alphaproteobacteria</taxon>
        <taxon>Rhodobacterales</taxon>
        <taxon>Roseobacteraceae</taxon>
        <taxon>Litoreibacter</taxon>
    </lineage>
</organism>
<feature type="transmembrane region" description="Helical" evidence="1">
    <location>
        <begin position="156"/>
        <end position="177"/>
    </location>
</feature>
<evidence type="ECO:0000313" key="2">
    <source>
        <dbReference type="EMBL" id="GFE63033.1"/>
    </source>
</evidence>
<comment type="caution">
    <text evidence="2">The sequence shown here is derived from an EMBL/GenBank/DDBJ whole genome shotgun (WGS) entry which is preliminary data.</text>
</comment>
<feature type="transmembrane region" description="Helical" evidence="1">
    <location>
        <begin position="250"/>
        <end position="271"/>
    </location>
</feature>
<accession>A0A6N6J9V0</accession>
<sequence length="314" mass="34647">MTQTDADLLLLFAGSCLLLVLASLVGMVLQSQLSPNTDNPTVETYLTRVRTWWVMVLLMTLALLTGRIGIVVLFLFCSFAALREFLTLTTKTKGDHMSLVAIFYVVLPAQYVMIWLGESGLFSILIPVYAFLLLPIVSVLRQPDQKFLARVSETQWALMICVYCLSHVPALLTLDIPGYQNRVVLLVAFLVLVVQLSDLMEYYVGRRFGRRSIAPRVSPKTWEGVGAGTLTAALIGFVLNWITPFAPHEAALMAIAIFLIGSGGSVVLAAIKRDLGVRDWGHLIPGQGGFVDKMDSAIFAAPVFYHLTAYFWSV</sequence>
<protein>
    <submittedName>
        <fullName evidence="2">Phosphatidate cytidylyltransferase</fullName>
    </submittedName>
</protein>
<keyword evidence="1" id="KW-1133">Transmembrane helix</keyword>
<reference evidence="2 3" key="1">
    <citation type="submission" date="2019-12" db="EMBL/GenBank/DDBJ databases">
        <title>Litoreibacter badius sp. nov., a novel bacteriochlorophyll a-containing bacterium in the genus Litoreibacter.</title>
        <authorList>
            <person name="Kanamuro M."/>
            <person name="Takabe Y."/>
            <person name="Mori K."/>
            <person name="Takaichi S."/>
            <person name="Hanada S."/>
        </authorList>
    </citation>
    <scope>NUCLEOTIDE SEQUENCE [LARGE SCALE GENOMIC DNA]</scope>
    <source>
        <strain evidence="2 3">K6</strain>
    </source>
</reference>
<dbReference type="GO" id="GO:0016779">
    <property type="term" value="F:nucleotidyltransferase activity"/>
    <property type="evidence" value="ECO:0007669"/>
    <property type="project" value="UniProtKB-KW"/>
</dbReference>
<dbReference type="Pfam" id="PF01148">
    <property type="entry name" value="CTP_transf_1"/>
    <property type="match status" value="1"/>
</dbReference>
<dbReference type="OrthoDB" id="9799199at2"/>
<dbReference type="EMBL" id="BLJE01000001">
    <property type="protein sequence ID" value="GFE63033.1"/>
    <property type="molecule type" value="Genomic_DNA"/>
</dbReference>
<keyword evidence="2" id="KW-0548">Nucleotidyltransferase</keyword>
<evidence type="ECO:0000313" key="3">
    <source>
        <dbReference type="Proteomes" id="UP000436822"/>
    </source>
</evidence>
<keyword evidence="1" id="KW-0472">Membrane</keyword>
<evidence type="ECO:0000256" key="1">
    <source>
        <dbReference type="SAM" id="Phobius"/>
    </source>
</evidence>